<name>A0A177NL53_9GAMM</name>
<dbReference type="STRING" id="980561.A1359_04325"/>
<dbReference type="SUPFAM" id="SSF55729">
    <property type="entry name" value="Acyl-CoA N-acyltransferases (Nat)"/>
    <property type="match status" value="1"/>
</dbReference>
<reference evidence="2 3" key="1">
    <citation type="submission" date="2016-03" db="EMBL/GenBank/DDBJ databases">
        <authorList>
            <person name="Ploux O."/>
        </authorList>
    </citation>
    <scope>NUCLEOTIDE SEQUENCE [LARGE SCALE GENOMIC DNA]</scope>
    <source>
        <strain evidence="2 3">R-45370</strain>
    </source>
</reference>
<dbReference type="Proteomes" id="UP000078476">
    <property type="component" value="Unassembled WGS sequence"/>
</dbReference>
<dbReference type="Gene3D" id="3.40.630.30">
    <property type="match status" value="1"/>
</dbReference>
<accession>A0A177NL53</accession>
<keyword evidence="3" id="KW-1185">Reference proteome</keyword>
<dbReference type="PROSITE" id="PS51186">
    <property type="entry name" value="GNAT"/>
    <property type="match status" value="1"/>
</dbReference>
<dbReference type="EMBL" id="LUUI01000076">
    <property type="protein sequence ID" value="OAI18798.1"/>
    <property type="molecule type" value="Genomic_DNA"/>
</dbReference>
<comment type="caution">
    <text evidence="2">The sequence shown here is derived from an EMBL/GenBank/DDBJ whole genome shotgun (WGS) entry which is preliminary data.</text>
</comment>
<organism evidence="2 3">
    <name type="scientific">Methylomonas lenta</name>
    <dbReference type="NCBI Taxonomy" id="980561"/>
    <lineage>
        <taxon>Bacteria</taxon>
        <taxon>Pseudomonadati</taxon>
        <taxon>Pseudomonadota</taxon>
        <taxon>Gammaproteobacteria</taxon>
        <taxon>Methylococcales</taxon>
        <taxon>Methylococcaceae</taxon>
        <taxon>Methylomonas</taxon>
    </lineage>
</organism>
<dbReference type="InterPro" id="IPR016181">
    <property type="entry name" value="Acyl_CoA_acyltransferase"/>
</dbReference>
<sequence length="362" mass="40425">MAEIDDKIVGTMGAIVNIGNQEDRIAECFGFVVDKDWRFQHLGSNLFRSLYDFLSTTGNAEFIIVEARTANSGGWKIVRHCDFIPLGLEPYAHKMPVGSESMLLTGKISVNALAQRNLSNNTSDQVYRLSLPILSSLGCIPLSINKNISAYSFSNNLAVSQLLLLDDGYELSLPELQDNTCHIDIYEEDAANGPPAKLSILARHKAGIVSLQRLEGKDTQGIRYQRKYFVAYLNKQPIAYVFVVWDLLDHRMRILDLRSHIDGIQGILIQHALEIVVAKIADTPLTVVVDIRADNVRLIATLETLGFSPTVYYPALIAEGAYRVDAVQFTRLYNLKYDECQGLVDLKEWALAFTLASKITIK</sequence>
<dbReference type="CDD" id="cd04301">
    <property type="entry name" value="NAT_SF"/>
    <property type="match status" value="1"/>
</dbReference>
<dbReference type="GO" id="GO:0016747">
    <property type="term" value="F:acyltransferase activity, transferring groups other than amino-acyl groups"/>
    <property type="evidence" value="ECO:0007669"/>
    <property type="project" value="InterPro"/>
</dbReference>
<evidence type="ECO:0000313" key="3">
    <source>
        <dbReference type="Proteomes" id="UP000078476"/>
    </source>
</evidence>
<evidence type="ECO:0000259" key="1">
    <source>
        <dbReference type="PROSITE" id="PS51186"/>
    </source>
</evidence>
<dbReference type="Pfam" id="PF00583">
    <property type="entry name" value="Acetyltransf_1"/>
    <property type="match status" value="1"/>
</dbReference>
<proteinExistence type="predicted"/>
<protein>
    <recommendedName>
        <fullName evidence="1">N-acetyltransferase domain-containing protein</fullName>
    </recommendedName>
</protein>
<feature type="domain" description="N-acetyltransferase" evidence="1">
    <location>
        <begin position="1"/>
        <end position="98"/>
    </location>
</feature>
<dbReference type="InterPro" id="IPR000182">
    <property type="entry name" value="GNAT_dom"/>
</dbReference>
<dbReference type="AlphaFoldDB" id="A0A177NL53"/>
<evidence type="ECO:0000313" key="2">
    <source>
        <dbReference type="EMBL" id="OAI18798.1"/>
    </source>
</evidence>
<gene>
    <name evidence="2" type="ORF">A1359_04325</name>
</gene>